<evidence type="ECO:0000256" key="6">
    <source>
        <dbReference type="ARBA" id="ARBA00023136"/>
    </source>
</evidence>
<keyword evidence="12" id="KW-1185">Reference proteome</keyword>
<dbReference type="InterPro" id="IPR036942">
    <property type="entry name" value="Beta-barrel_TonB_sf"/>
</dbReference>
<evidence type="ECO:0000256" key="4">
    <source>
        <dbReference type="ARBA" id="ARBA00022692"/>
    </source>
</evidence>
<feature type="domain" description="Outer membrane protein beta-barrel" evidence="10">
    <location>
        <begin position="595"/>
        <end position="794"/>
    </location>
</feature>
<dbReference type="Gene3D" id="2.40.170.20">
    <property type="entry name" value="TonB-dependent receptor, beta-barrel domain"/>
    <property type="match status" value="1"/>
</dbReference>
<dbReference type="SUPFAM" id="SSF49464">
    <property type="entry name" value="Carboxypeptidase regulatory domain-like"/>
    <property type="match status" value="1"/>
</dbReference>
<dbReference type="GO" id="GO:0009279">
    <property type="term" value="C:cell outer membrane"/>
    <property type="evidence" value="ECO:0007669"/>
    <property type="project" value="UniProtKB-SubCell"/>
</dbReference>
<dbReference type="EMBL" id="CP002955">
    <property type="protein sequence ID" value="AEL24400.1"/>
    <property type="molecule type" value="Genomic_DNA"/>
</dbReference>
<feature type="domain" description="TonB-dependent receptor plug" evidence="9">
    <location>
        <begin position="137"/>
        <end position="235"/>
    </location>
</feature>
<dbReference type="RefSeq" id="WP_014018698.1">
    <property type="nucleotide sequence ID" value="NC_015914.1"/>
</dbReference>
<dbReference type="Pfam" id="PF13715">
    <property type="entry name" value="CarbopepD_reg_2"/>
    <property type="match status" value="1"/>
</dbReference>
<evidence type="ECO:0000259" key="10">
    <source>
        <dbReference type="Pfam" id="PF14905"/>
    </source>
</evidence>
<evidence type="ECO:0000256" key="3">
    <source>
        <dbReference type="ARBA" id="ARBA00022452"/>
    </source>
</evidence>
<keyword evidence="7 8" id="KW-0998">Cell outer membrane</keyword>
<evidence type="ECO:0000313" key="12">
    <source>
        <dbReference type="Proteomes" id="UP000001635"/>
    </source>
</evidence>
<dbReference type="InterPro" id="IPR008969">
    <property type="entry name" value="CarboxyPept-like_regulatory"/>
</dbReference>
<dbReference type="GO" id="GO:0015344">
    <property type="term" value="F:siderophore uptake transmembrane transporter activity"/>
    <property type="evidence" value="ECO:0007669"/>
    <property type="project" value="TreeGrafter"/>
</dbReference>
<dbReference type="InterPro" id="IPR041700">
    <property type="entry name" value="OMP_b-brl_3"/>
</dbReference>
<dbReference type="InterPro" id="IPR039426">
    <property type="entry name" value="TonB-dep_rcpt-like"/>
</dbReference>
<dbReference type="eggNOG" id="COG4206">
    <property type="taxonomic scope" value="Bacteria"/>
</dbReference>
<keyword evidence="11" id="KW-0675">Receptor</keyword>
<evidence type="ECO:0000256" key="5">
    <source>
        <dbReference type="ARBA" id="ARBA00022729"/>
    </source>
</evidence>
<evidence type="ECO:0000313" key="11">
    <source>
        <dbReference type="EMBL" id="AEL24400.1"/>
    </source>
</evidence>
<dbReference type="STRING" id="880070.Cycma_0625"/>
<protein>
    <submittedName>
        <fullName evidence="11">TonB-dependent receptor</fullName>
    </submittedName>
</protein>
<keyword evidence="4 8" id="KW-0812">Transmembrane</keyword>
<gene>
    <name evidence="11" type="ordered locus">Cycma_0625</name>
</gene>
<evidence type="ECO:0000259" key="9">
    <source>
        <dbReference type="Pfam" id="PF07715"/>
    </source>
</evidence>
<dbReference type="GO" id="GO:0044718">
    <property type="term" value="P:siderophore transmembrane transport"/>
    <property type="evidence" value="ECO:0007669"/>
    <property type="project" value="TreeGrafter"/>
</dbReference>
<dbReference type="InterPro" id="IPR012910">
    <property type="entry name" value="Plug_dom"/>
</dbReference>
<sequence length="816" mass="90872">MKITLLSEYLRLGLITVLIFSGLGIGAQSLHAATVKGKILDSKSNPIPGVIIRIKDSPYNAISSIDGSYQIQNVPTGNFELLLSCLGYQEHSKNVVVDVEEAVVQLDFLLEESTTDLAGVVVQGLSVKSEIETKGFAVEVVETQKAALQSIQTNDLLNRTAGIRVRQNGGIGSRVDYNLNGMSGNSVKIFIDGLSISTYGSSFSLNSIPPALIDRIEVYKGVIPAHLADDALGGAINVILKKGVVNNLSASLSYGSFNTIQSNVNAAYRDEATGFTTKVSAFYNSSDNDYEVWGKFVRNILANGRYDYVRAKRFNDAYRSVGGKIDLGYTNVKWADQFFLSYTGSDDYNEIQHGTYMSIPYKGRFGTSQSHVLGLTYIKEDVGIKGLDINFNGSLSKRNEVVTDTVKWNYNWFGELSLGLDGNPILTSSGAQQGAPTMNHIDRNVATFRAGATYEISTNHRIFLGQSFYSIDREEQDFMKSAVEREFIGTRDLQKSITSLSYELDMFQSKLKGSVFGKYYYQGIDKMDPLLVEENGVSTRIEERTQSSRNTTGYGAAFSYRVFRPLTLLASAEKAVRMPSEGEIFGSPGENIVENLGIRPELSNNLNLGFILGDFENRSHTFSISGTGFIRDTQDKIIQQINPRINDAVQTNPYENLGKTKSIGFEGQVKYSYGNSLRAIVNVSKFNSQFNTKFDSNGNVYANYGQQIPNEPFFTINSSIDYTFRDVVKSGSLLRLSHYFGFVDRFYTTWLEIEDFRTPRQYINDIGATYTFPDRKLAVSVDLRNVFDKQVYDNFAVQKPGRAFYVKLNYTIGNFR</sequence>
<evidence type="ECO:0000256" key="2">
    <source>
        <dbReference type="ARBA" id="ARBA00022448"/>
    </source>
</evidence>
<dbReference type="PANTHER" id="PTHR30069:SF29">
    <property type="entry name" value="HEMOGLOBIN AND HEMOGLOBIN-HAPTOGLOBIN-BINDING PROTEIN 1-RELATED"/>
    <property type="match status" value="1"/>
</dbReference>
<dbReference type="OrthoDB" id="9812892at2"/>
<keyword evidence="6 8" id="KW-0472">Membrane</keyword>
<accession>G0IZC7</accession>
<dbReference type="Pfam" id="PF07715">
    <property type="entry name" value="Plug"/>
    <property type="match status" value="1"/>
</dbReference>
<evidence type="ECO:0000256" key="8">
    <source>
        <dbReference type="PROSITE-ProRule" id="PRU01360"/>
    </source>
</evidence>
<dbReference type="Proteomes" id="UP000001635">
    <property type="component" value="Chromosome"/>
</dbReference>
<keyword evidence="3 8" id="KW-1134">Transmembrane beta strand</keyword>
<dbReference type="PANTHER" id="PTHR30069">
    <property type="entry name" value="TONB-DEPENDENT OUTER MEMBRANE RECEPTOR"/>
    <property type="match status" value="1"/>
</dbReference>
<keyword evidence="2 8" id="KW-0813">Transport</keyword>
<dbReference type="KEGG" id="cmr:Cycma_0625"/>
<dbReference type="AlphaFoldDB" id="G0IZC7"/>
<dbReference type="Gene3D" id="2.60.40.1120">
    <property type="entry name" value="Carboxypeptidase-like, regulatory domain"/>
    <property type="match status" value="1"/>
</dbReference>
<dbReference type="PROSITE" id="PS52016">
    <property type="entry name" value="TONB_DEPENDENT_REC_3"/>
    <property type="match status" value="1"/>
</dbReference>
<evidence type="ECO:0000256" key="1">
    <source>
        <dbReference type="ARBA" id="ARBA00004571"/>
    </source>
</evidence>
<dbReference type="HOGENOM" id="CLU_016091_0_0_10"/>
<name>G0IZC7_CYCMS</name>
<keyword evidence="5" id="KW-0732">Signal</keyword>
<dbReference type="InterPro" id="IPR037066">
    <property type="entry name" value="Plug_dom_sf"/>
</dbReference>
<dbReference type="SUPFAM" id="SSF56935">
    <property type="entry name" value="Porins"/>
    <property type="match status" value="1"/>
</dbReference>
<evidence type="ECO:0000256" key="7">
    <source>
        <dbReference type="ARBA" id="ARBA00023237"/>
    </source>
</evidence>
<comment type="similarity">
    <text evidence="8">Belongs to the TonB-dependent receptor family.</text>
</comment>
<dbReference type="Gene3D" id="2.170.130.10">
    <property type="entry name" value="TonB-dependent receptor, plug domain"/>
    <property type="match status" value="1"/>
</dbReference>
<reference evidence="12" key="1">
    <citation type="submission" date="2011-07" db="EMBL/GenBank/DDBJ databases">
        <title>The complete genome of Cyclobacterium marinum DSM 745.</title>
        <authorList>
            <person name="Lucas S."/>
            <person name="Han J."/>
            <person name="Lapidus A."/>
            <person name="Bruce D."/>
            <person name="Goodwin L."/>
            <person name="Pitluck S."/>
            <person name="Peters L."/>
            <person name="Kyrpides N."/>
            <person name="Mavromatis K."/>
            <person name="Ivanova N."/>
            <person name="Ovchinnikova G."/>
            <person name="Chertkov O."/>
            <person name="Detter J.C."/>
            <person name="Tapia R."/>
            <person name="Han C."/>
            <person name="Land M."/>
            <person name="Hauser L."/>
            <person name="Markowitz V."/>
            <person name="Cheng J.-F."/>
            <person name="Hugenholtz P."/>
            <person name="Woyke T."/>
            <person name="Wu D."/>
            <person name="Tindall B."/>
            <person name="Schuetze A."/>
            <person name="Brambilla E."/>
            <person name="Klenk H.-P."/>
            <person name="Eisen J.A."/>
        </authorList>
    </citation>
    <scope>NUCLEOTIDE SEQUENCE [LARGE SCALE GENOMIC DNA]</scope>
    <source>
        <strain evidence="12">ATCC 25205 / DSM 745 / LMG 13164 / NCIMB 1802</strain>
    </source>
</reference>
<organism evidence="11 12">
    <name type="scientific">Cyclobacterium marinum (strain ATCC 25205 / DSM 745 / LMG 13164 / NCIMB 1802)</name>
    <name type="common">Flectobacillus marinus</name>
    <dbReference type="NCBI Taxonomy" id="880070"/>
    <lineage>
        <taxon>Bacteria</taxon>
        <taxon>Pseudomonadati</taxon>
        <taxon>Bacteroidota</taxon>
        <taxon>Cytophagia</taxon>
        <taxon>Cytophagales</taxon>
        <taxon>Cyclobacteriaceae</taxon>
        <taxon>Cyclobacterium</taxon>
    </lineage>
</organism>
<proteinExistence type="inferred from homology"/>
<comment type="subcellular location">
    <subcellularLocation>
        <location evidence="1 8">Cell outer membrane</location>
        <topology evidence="1 8">Multi-pass membrane protein</topology>
    </subcellularLocation>
</comment>
<dbReference type="Pfam" id="PF14905">
    <property type="entry name" value="OMP_b-brl_3"/>
    <property type="match status" value="1"/>
</dbReference>